<feature type="chain" id="PRO_5045186468" description="Excinuclease ATPase subunit" evidence="1">
    <location>
        <begin position="24"/>
        <end position="130"/>
    </location>
</feature>
<reference evidence="2 3" key="1">
    <citation type="submission" date="2018-01" db="EMBL/GenBank/DDBJ databases">
        <title>Whole genome sequencing of Histamine producing bacteria.</title>
        <authorList>
            <person name="Butler K."/>
        </authorList>
    </citation>
    <scope>NUCLEOTIDE SEQUENCE [LARGE SCALE GENOMIC DNA]</scope>
    <source>
        <strain evidence="2 3">A6-1</strain>
    </source>
</reference>
<evidence type="ECO:0000313" key="3">
    <source>
        <dbReference type="Proteomes" id="UP000240989"/>
    </source>
</evidence>
<name>A0ABX5H1W5_PHOAN</name>
<comment type="caution">
    <text evidence="2">The sequence shown here is derived from an EMBL/GenBank/DDBJ whole genome shotgun (WGS) entry which is preliminary data.</text>
</comment>
<proteinExistence type="predicted"/>
<dbReference type="RefSeq" id="WP_045152891.1">
    <property type="nucleotide sequence ID" value="NZ_JZSW01000007.1"/>
</dbReference>
<dbReference type="EMBL" id="PYOU01000014">
    <property type="protein sequence ID" value="PSX07059.1"/>
    <property type="molecule type" value="Genomic_DNA"/>
</dbReference>
<gene>
    <name evidence="2" type="ORF">C0W27_15940</name>
</gene>
<feature type="signal peptide" evidence="1">
    <location>
        <begin position="1"/>
        <end position="23"/>
    </location>
</feature>
<evidence type="ECO:0000256" key="1">
    <source>
        <dbReference type="SAM" id="SignalP"/>
    </source>
</evidence>
<sequence>MIKKIANITVLMSFLLQTSTTFSSTNADLKTINFYAEYSLPKKDKFGNILASACAFDKITSENLALATISEYYANKDVASLEVFANKYTVNTDSLVVAKTMKSEIVHQSVISNQNGLKSTCSLVKFKPNN</sequence>
<protein>
    <recommendedName>
        <fullName evidence="4">Excinuclease ATPase subunit</fullName>
    </recommendedName>
</protein>
<evidence type="ECO:0008006" key="4">
    <source>
        <dbReference type="Google" id="ProtNLM"/>
    </source>
</evidence>
<evidence type="ECO:0000313" key="2">
    <source>
        <dbReference type="EMBL" id="PSX07059.1"/>
    </source>
</evidence>
<keyword evidence="1" id="KW-0732">Signal</keyword>
<organism evidence="2 3">
    <name type="scientific">Photobacterium angustum</name>
    <dbReference type="NCBI Taxonomy" id="661"/>
    <lineage>
        <taxon>Bacteria</taxon>
        <taxon>Pseudomonadati</taxon>
        <taxon>Pseudomonadota</taxon>
        <taxon>Gammaproteobacteria</taxon>
        <taxon>Vibrionales</taxon>
        <taxon>Vibrionaceae</taxon>
        <taxon>Photobacterium</taxon>
    </lineage>
</organism>
<keyword evidence="3" id="KW-1185">Reference proteome</keyword>
<accession>A0ABX5H1W5</accession>
<dbReference type="Proteomes" id="UP000240989">
    <property type="component" value="Unassembled WGS sequence"/>
</dbReference>